<proteinExistence type="predicted"/>
<accession>A0A4R3KJ11</accession>
<dbReference type="RefSeq" id="WP_132767447.1">
    <property type="nucleotide sequence ID" value="NZ_SMAB01000004.1"/>
</dbReference>
<gene>
    <name evidence="1" type="ORF">EDD72_10486</name>
</gene>
<dbReference type="Pfam" id="PF21651">
    <property type="entry name" value="DUF6858"/>
    <property type="match status" value="1"/>
</dbReference>
<dbReference type="OrthoDB" id="597829at2"/>
<dbReference type="AlphaFoldDB" id="A0A4R3KJ11"/>
<organism evidence="1 2">
    <name type="scientific">Tepidibacillus fermentans</name>
    <dbReference type="NCBI Taxonomy" id="1281767"/>
    <lineage>
        <taxon>Bacteria</taxon>
        <taxon>Bacillati</taxon>
        <taxon>Bacillota</taxon>
        <taxon>Bacilli</taxon>
        <taxon>Bacillales</taxon>
        <taxon>Bacillaceae</taxon>
        <taxon>Tepidibacillus</taxon>
    </lineage>
</organism>
<protein>
    <submittedName>
        <fullName evidence="1">Uncharacterized protein</fullName>
    </submittedName>
</protein>
<evidence type="ECO:0000313" key="1">
    <source>
        <dbReference type="EMBL" id="TCS83536.1"/>
    </source>
</evidence>
<reference evidence="1 2" key="1">
    <citation type="submission" date="2019-03" db="EMBL/GenBank/DDBJ databases">
        <title>Genomic Encyclopedia of Type Strains, Phase IV (KMG-IV): sequencing the most valuable type-strain genomes for metagenomic binning, comparative biology and taxonomic classification.</title>
        <authorList>
            <person name="Goeker M."/>
        </authorList>
    </citation>
    <scope>NUCLEOTIDE SEQUENCE [LARGE SCALE GENOMIC DNA]</scope>
    <source>
        <strain evidence="1 2">DSM 23802</strain>
    </source>
</reference>
<sequence length="130" mass="15023">MEKITFMENYSIYTKTILKANSTYQTVNEIMEHLKQKATAHPAAEFIAIYDHYQHTKNLENGEIAEGIIDAKNFIFCFGVRIPNPNTLALRPRSIGVVEYEDKFVLSFMEAPMENANKTMIEWVESIENK</sequence>
<comment type="caution">
    <text evidence="1">The sequence shown here is derived from an EMBL/GenBank/DDBJ whole genome shotgun (WGS) entry which is preliminary data.</text>
</comment>
<dbReference type="Proteomes" id="UP000295788">
    <property type="component" value="Unassembled WGS sequence"/>
</dbReference>
<dbReference type="InterPro" id="IPR049204">
    <property type="entry name" value="DUF6858"/>
</dbReference>
<evidence type="ECO:0000313" key="2">
    <source>
        <dbReference type="Proteomes" id="UP000295788"/>
    </source>
</evidence>
<name>A0A4R3KJ11_9BACI</name>
<keyword evidence="2" id="KW-1185">Reference proteome</keyword>
<dbReference type="EMBL" id="SMAB01000004">
    <property type="protein sequence ID" value="TCS83536.1"/>
    <property type="molecule type" value="Genomic_DNA"/>
</dbReference>